<dbReference type="EMBL" id="CP003360">
    <property type="protein sequence ID" value="AFM26977.1"/>
    <property type="molecule type" value="Genomic_DNA"/>
</dbReference>
<dbReference type="RefSeq" id="WP_014812096.1">
    <property type="nucleotide sequence ID" value="NC_018025.1"/>
</dbReference>
<dbReference type="HOGENOM" id="CLU_050006_5_0_7"/>
<gene>
    <name evidence="2" type="ordered locus">Desti_4344</name>
</gene>
<evidence type="ECO:0000313" key="3">
    <source>
        <dbReference type="Proteomes" id="UP000006055"/>
    </source>
</evidence>
<dbReference type="Gene3D" id="3.20.20.150">
    <property type="entry name" value="Divalent-metal-dependent TIM barrel enzymes"/>
    <property type="match status" value="1"/>
</dbReference>
<protein>
    <submittedName>
        <fullName evidence="2">Sugar phosphate isomerase/epimerase</fullName>
    </submittedName>
</protein>
<evidence type="ECO:0000313" key="2">
    <source>
        <dbReference type="EMBL" id="AFM26977.1"/>
    </source>
</evidence>
<dbReference type="InterPro" id="IPR036237">
    <property type="entry name" value="Xyl_isomerase-like_sf"/>
</dbReference>
<dbReference type="Proteomes" id="UP000006055">
    <property type="component" value="Chromosome"/>
</dbReference>
<organism evidence="2 3">
    <name type="scientific">Desulfomonile tiedjei (strain ATCC 49306 / DSM 6799 / DCB-1)</name>
    <dbReference type="NCBI Taxonomy" id="706587"/>
    <lineage>
        <taxon>Bacteria</taxon>
        <taxon>Pseudomonadati</taxon>
        <taxon>Thermodesulfobacteriota</taxon>
        <taxon>Desulfomonilia</taxon>
        <taxon>Desulfomonilales</taxon>
        <taxon>Desulfomonilaceae</taxon>
        <taxon>Desulfomonile</taxon>
    </lineage>
</organism>
<dbReference type="InterPro" id="IPR050312">
    <property type="entry name" value="IolE/XylAMocC-like"/>
</dbReference>
<dbReference type="PANTHER" id="PTHR12110:SF21">
    <property type="entry name" value="XYLOSE ISOMERASE-LIKE TIM BARREL DOMAIN-CONTAINING PROTEIN"/>
    <property type="match status" value="1"/>
</dbReference>
<dbReference type="KEGG" id="dti:Desti_4344"/>
<dbReference type="InterPro" id="IPR013022">
    <property type="entry name" value="Xyl_isomerase-like_TIM-brl"/>
</dbReference>
<keyword evidence="2" id="KW-0413">Isomerase</keyword>
<dbReference type="PANTHER" id="PTHR12110">
    <property type="entry name" value="HYDROXYPYRUVATE ISOMERASE"/>
    <property type="match status" value="1"/>
</dbReference>
<name>I4CBN6_DESTA</name>
<evidence type="ECO:0000259" key="1">
    <source>
        <dbReference type="Pfam" id="PF01261"/>
    </source>
</evidence>
<proteinExistence type="predicted"/>
<dbReference type="SUPFAM" id="SSF51658">
    <property type="entry name" value="Xylose isomerase-like"/>
    <property type="match status" value="1"/>
</dbReference>
<dbReference type="Pfam" id="PF01261">
    <property type="entry name" value="AP_endonuc_2"/>
    <property type="match status" value="1"/>
</dbReference>
<accession>I4CBN6</accession>
<dbReference type="AlphaFoldDB" id="I4CBN6"/>
<feature type="domain" description="Xylose isomerase-like TIM barrel" evidence="1">
    <location>
        <begin position="26"/>
        <end position="280"/>
    </location>
</feature>
<sequence length="288" mass="32115">MPVLFGMKLSFSTNAFVRRSIVQAVESIAAIGYPGIELLADSPHLYADSVSESELSKLASVLDRTGLEVANINANTAVGYYGRDFWEPLFEPSIANPDPDLRRWRLDYSKKCIDMAQVLNARCVSLTSGKLVPGTPPDESLGLLIASLEELVTYAEKKAIRIGIEYEPGLIVECCEELAELLDRIDSPYLGANLDLGHSHVLKEDSRAVLRTLGKRVFHVHIEDIRKRKHYHLIPGTGDIDFPNLFAGLRSIGYTGFTTVELYTYPHEPETAAEQAFRYLFPILDRTT</sequence>
<dbReference type="STRING" id="706587.Desti_4344"/>
<reference evidence="3" key="1">
    <citation type="submission" date="2012-06" db="EMBL/GenBank/DDBJ databases">
        <title>Complete sequence of chromosome of Desulfomonile tiedjei DSM 6799.</title>
        <authorList>
            <person name="Lucas S."/>
            <person name="Copeland A."/>
            <person name="Lapidus A."/>
            <person name="Glavina del Rio T."/>
            <person name="Dalin E."/>
            <person name="Tice H."/>
            <person name="Bruce D."/>
            <person name="Goodwin L."/>
            <person name="Pitluck S."/>
            <person name="Peters L."/>
            <person name="Ovchinnikova G."/>
            <person name="Zeytun A."/>
            <person name="Lu M."/>
            <person name="Kyrpides N."/>
            <person name="Mavromatis K."/>
            <person name="Ivanova N."/>
            <person name="Brettin T."/>
            <person name="Detter J.C."/>
            <person name="Han C."/>
            <person name="Larimer F."/>
            <person name="Land M."/>
            <person name="Hauser L."/>
            <person name="Markowitz V."/>
            <person name="Cheng J.-F."/>
            <person name="Hugenholtz P."/>
            <person name="Woyke T."/>
            <person name="Wu D."/>
            <person name="Spring S."/>
            <person name="Schroeder M."/>
            <person name="Brambilla E."/>
            <person name="Klenk H.-P."/>
            <person name="Eisen J.A."/>
        </authorList>
    </citation>
    <scope>NUCLEOTIDE SEQUENCE [LARGE SCALE GENOMIC DNA]</scope>
    <source>
        <strain evidence="3">ATCC 49306 / DSM 6799 / DCB-1</strain>
    </source>
</reference>
<keyword evidence="3" id="KW-1185">Reference proteome</keyword>
<dbReference type="GO" id="GO:0016853">
    <property type="term" value="F:isomerase activity"/>
    <property type="evidence" value="ECO:0007669"/>
    <property type="project" value="UniProtKB-KW"/>
</dbReference>
<dbReference type="eggNOG" id="COG1082">
    <property type="taxonomic scope" value="Bacteria"/>
</dbReference>